<keyword evidence="7" id="KW-0406">Ion transport</keyword>
<dbReference type="EMBL" id="MQSV01000001">
    <property type="protein sequence ID" value="OKL49592.1"/>
    <property type="molecule type" value="Genomic_DNA"/>
</dbReference>
<dbReference type="PANTHER" id="PTHR10110:SF86">
    <property type="entry name" value="SODIUM_HYDROGEN EXCHANGER 7"/>
    <property type="match status" value="1"/>
</dbReference>
<dbReference type="GO" id="GO:0015386">
    <property type="term" value="F:potassium:proton antiporter activity"/>
    <property type="evidence" value="ECO:0007669"/>
    <property type="project" value="TreeGrafter"/>
</dbReference>
<organism evidence="12 13">
    <name type="scientific">Boudabousia liubingyangii</name>
    <dbReference type="NCBI Taxonomy" id="1921764"/>
    <lineage>
        <taxon>Bacteria</taxon>
        <taxon>Bacillati</taxon>
        <taxon>Actinomycetota</taxon>
        <taxon>Actinomycetes</taxon>
        <taxon>Actinomycetales</taxon>
        <taxon>Actinomycetaceae</taxon>
        <taxon>Boudabousia</taxon>
    </lineage>
</organism>
<evidence type="ECO:0000256" key="5">
    <source>
        <dbReference type="ARBA" id="ARBA00022989"/>
    </source>
</evidence>
<dbReference type="GO" id="GO:0015385">
    <property type="term" value="F:sodium:proton antiporter activity"/>
    <property type="evidence" value="ECO:0007669"/>
    <property type="project" value="InterPro"/>
</dbReference>
<evidence type="ECO:0000256" key="3">
    <source>
        <dbReference type="ARBA" id="ARBA00022475"/>
    </source>
</evidence>
<comment type="caution">
    <text evidence="12">The sequence shown here is derived from an EMBL/GenBank/DDBJ whole genome shotgun (WGS) entry which is preliminary data.</text>
</comment>
<dbReference type="AlphaFoldDB" id="A0A1Q5PQ04"/>
<reference evidence="12 13" key="1">
    <citation type="submission" date="2016-11" db="EMBL/GenBank/DDBJ databases">
        <title>Actinomyces gypaetusis sp. nov. isolated from the vulture Gypaetus barbatus in Qinghai Tibet Plateau China.</title>
        <authorList>
            <person name="Meng X."/>
        </authorList>
    </citation>
    <scope>NUCLEOTIDE SEQUENCE [LARGE SCALE GENOMIC DNA]</scope>
    <source>
        <strain evidence="12 13">VUL4_2</strain>
    </source>
</reference>
<feature type="transmembrane region" description="Helical" evidence="10">
    <location>
        <begin position="27"/>
        <end position="43"/>
    </location>
</feature>
<feature type="transmembrane region" description="Helical" evidence="10">
    <location>
        <begin position="299"/>
        <end position="322"/>
    </location>
</feature>
<feature type="transmembrane region" description="Helical" evidence="10">
    <location>
        <begin position="232"/>
        <end position="254"/>
    </location>
</feature>
<evidence type="ECO:0000256" key="10">
    <source>
        <dbReference type="SAM" id="Phobius"/>
    </source>
</evidence>
<keyword evidence="3" id="KW-1003">Cell membrane</keyword>
<dbReference type="InterPro" id="IPR006153">
    <property type="entry name" value="Cation/H_exchanger_TM"/>
</dbReference>
<evidence type="ECO:0000256" key="4">
    <source>
        <dbReference type="ARBA" id="ARBA00022692"/>
    </source>
</evidence>
<dbReference type="PANTHER" id="PTHR10110">
    <property type="entry name" value="SODIUM/HYDROGEN EXCHANGER"/>
    <property type="match status" value="1"/>
</dbReference>
<keyword evidence="2" id="KW-0813">Transport</keyword>
<keyword evidence="9" id="KW-0739">Sodium transport</keyword>
<feature type="transmembrane region" description="Helical" evidence="10">
    <location>
        <begin position="81"/>
        <end position="103"/>
    </location>
</feature>
<sequence length="585" mass="62110">MVGLLIVGIISLLVIVASEQLGEKTGVVAPLMLLVLGVAAGLIPQVPNFVLSPELILEGILPPLLYASAVAMPVMDFRRNLGPISTLSVLLVIATSLALGVLFKTFVPGLGWAGGIALGAIISPTDAVATSIVKSKGVSHRLITVLEGEGLINDASALVILRSAIAATAAGTISLSAVAVDFFWAVSGALLIGWLVGEVAIRVRAKIVSSNADTVMSLTVPFLAALPAEHFGASGLVAAVMAGLVTGHHSAALVPPDHRLTTRQTWSVISLILEGAVFLMMGIQVGALLEDLRADTLGLAQAVAMAAIAIVITLVMRTLLVFPIMRLTRQPKASRRTVKVQKKLSRVDQILSEMADEEEIEQKRALAPLRMRGLRRRVDRAMADLRYYQEARLGYRDGVVMIWSGMRGAVTLAAAQTLPLNTPHRAFLLVTAFLVASMSLILQGGTLGWVIKWVKPSENQPCTRAERQALVRILCDAAEAVPAPAGLAEALGPQDAALLNNARGGAVALATRLFDALNQNQRPRISKEIAEQAIEYAVAITHAQRLALLKVRSAGNLDSQLLTDTMNSLDANQISLELRIHPETH</sequence>
<dbReference type="GO" id="GO:0005886">
    <property type="term" value="C:plasma membrane"/>
    <property type="evidence" value="ECO:0007669"/>
    <property type="project" value="UniProtKB-SubCell"/>
</dbReference>
<dbReference type="Gene3D" id="6.10.140.1330">
    <property type="match status" value="1"/>
</dbReference>
<dbReference type="RefSeq" id="WP_073708483.1">
    <property type="nucleotide sequence ID" value="NZ_MQSV01000001.1"/>
</dbReference>
<feature type="domain" description="Cation/H+ exchanger transmembrane" evidence="11">
    <location>
        <begin position="13"/>
        <end position="453"/>
    </location>
</feature>
<feature type="transmembrane region" description="Helical" evidence="10">
    <location>
        <begin position="55"/>
        <end position="75"/>
    </location>
</feature>
<feature type="transmembrane region" description="Helical" evidence="10">
    <location>
        <begin position="110"/>
        <end position="133"/>
    </location>
</feature>
<dbReference type="Pfam" id="PF00999">
    <property type="entry name" value="Na_H_Exchanger"/>
    <property type="match status" value="1"/>
</dbReference>
<evidence type="ECO:0000256" key="6">
    <source>
        <dbReference type="ARBA" id="ARBA00023053"/>
    </source>
</evidence>
<evidence type="ECO:0000256" key="8">
    <source>
        <dbReference type="ARBA" id="ARBA00023136"/>
    </source>
</evidence>
<feature type="transmembrane region" description="Helical" evidence="10">
    <location>
        <begin position="266"/>
        <end position="287"/>
    </location>
</feature>
<evidence type="ECO:0000256" key="1">
    <source>
        <dbReference type="ARBA" id="ARBA00004651"/>
    </source>
</evidence>
<keyword evidence="4 10" id="KW-0812">Transmembrane</keyword>
<keyword evidence="6" id="KW-0915">Sodium</keyword>
<keyword evidence="13" id="KW-1185">Reference proteome</keyword>
<dbReference type="Proteomes" id="UP000186785">
    <property type="component" value="Unassembled WGS sequence"/>
</dbReference>
<dbReference type="GO" id="GO:0051453">
    <property type="term" value="P:regulation of intracellular pH"/>
    <property type="evidence" value="ECO:0007669"/>
    <property type="project" value="TreeGrafter"/>
</dbReference>
<accession>A0A1Q5PQ04</accession>
<dbReference type="STRING" id="1921764.BSR28_01385"/>
<comment type="subcellular location">
    <subcellularLocation>
        <location evidence="1">Cell membrane</location>
        <topology evidence="1">Multi-pass membrane protein</topology>
    </subcellularLocation>
</comment>
<evidence type="ECO:0000259" key="11">
    <source>
        <dbReference type="Pfam" id="PF00999"/>
    </source>
</evidence>
<gene>
    <name evidence="12" type="ORF">BSR29_01140</name>
</gene>
<keyword evidence="5 10" id="KW-1133">Transmembrane helix</keyword>
<dbReference type="GO" id="GO:0098719">
    <property type="term" value="P:sodium ion import across plasma membrane"/>
    <property type="evidence" value="ECO:0007669"/>
    <property type="project" value="TreeGrafter"/>
</dbReference>
<feature type="transmembrane region" description="Helical" evidence="10">
    <location>
        <begin position="426"/>
        <end position="451"/>
    </location>
</feature>
<name>A0A1Q5PQ04_9ACTO</name>
<protein>
    <recommendedName>
        <fullName evidence="11">Cation/H+ exchanger transmembrane domain-containing protein</fullName>
    </recommendedName>
</protein>
<dbReference type="InterPro" id="IPR018422">
    <property type="entry name" value="Cation/H_exchanger_CPA1"/>
</dbReference>
<dbReference type="OrthoDB" id="57886at2"/>
<evidence type="ECO:0000256" key="7">
    <source>
        <dbReference type="ARBA" id="ARBA00023065"/>
    </source>
</evidence>
<evidence type="ECO:0000256" key="2">
    <source>
        <dbReference type="ARBA" id="ARBA00022448"/>
    </source>
</evidence>
<evidence type="ECO:0000313" key="12">
    <source>
        <dbReference type="EMBL" id="OKL49592.1"/>
    </source>
</evidence>
<evidence type="ECO:0000256" key="9">
    <source>
        <dbReference type="ARBA" id="ARBA00023201"/>
    </source>
</evidence>
<keyword evidence="8 10" id="KW-0472">Membrane</keyword>
<feature type="transmembrane region" description="Helical" evidence="10">
    <location>
        <begin position="182"/>
        <end position="201"/>
    </location>
</feature>
<proteinExistence type="predicted"/>
<evidence type="ECO:0000313" key="13">
    <source>
        <dbReference type="Proteomes" id="UP000186785"/>
    </source>
</evidence>